<dbReference type="OrthoDB" id="506431at2759"/>
<dbReference type="STRING" id="2082308.A0A2K1QK13"/>
<reference evidence="2 3" key="1">
    <citation type="submission" date="2017-06" db="EMBL/GenBank/DDBJ databases">
        <title>Draft genome sequence of a variant of Elsinoe murrayae.</title>
        <authorList>
            <person name="Cheng Q."/>
        </authorList>
    </citation>
    <scope>NUCLEOTIDE SEQUENCE [LARGE SCALE GENOMIC DNA]</scope>
    <source>
        <strain evidence="2 3">CQ-2017a</strain>
    </source>
</reference>
<evidence type="ECO:0000259" key="1">
    <source>
        <dbReference type="Pfam" id="PF03061"/>
    </source>
</evidence>
<evidence type="ECO:0000313" key="2">
    <source>
        <dbReference type="EMBL" id="PNS15486.1"/>
    </source>
</evidence>
<dbReference type="CDD" id="cd03443">
    <property type="entry name" value="PaaI_thioesterase"/>
    <property type="match status" value="1"/>
</dbReference>
<dbReference type="PANTHER" id="PTHR47260:SF6">
    <property type="entry name" value="THIOESTERASE DOMAIN-CONTAINING PROTEIN"/>
    <property type="match status" value="1"/>
</dbReference>
<dbReference type="InterPro" id="IPR052061">
    <property type="entry name" value="PTE-AB_protein"/>
</dbReference>
<accession>A0A2K1QK13</accession>
<dbReference type="InterPro" id="IPR006683">
    <property type="entry name" value="Thioestr_dom"/>
</dbReference>
<keyword evidence="3" id="KW-1185">Reference proteome</keyword>
<dbReference type="Proteomes" id="UP000243797">
    <property type="component" value="Unassembled WGS sequence"/>
</dbReference>
<dbReference type="SUPFAM" id="SSF54637">
    <property type="entry name" value="Thioesterase/thiol ester dehydrase-isomerase"/>
    <property type="match status" value="1"/>
</dbReference>
<evidence type="ECO:0000313" key="3">
    <source>
        <dbReference type="Proteomes" id="UP000243797"/>
    </source>
</evidence>
<sequence>MPTEMVQDSHRSAPDLPISRFASTHRYFQSHPWTSALLSAPSLCLHLPGSRSPKPSTEDSLFALTLNTPSTVSHLLAFHPLPARDDPHVRECTTLVALGNDLNGFPRILHGGVVAALLDEAMGVLLNVDADRRHLRAVAEGKKDGEWAEGLDLLTSRLDTTFLRPVETPGIVAVRVREGKREGRRVEFVAEVVQWRERGSGMVGSYGMGEGEEVVCARGTGVFVRPKGGLARL</sequence>
<feature type="domain" description="Thioesterase" evidence="1">
    <location>
        <begin position="108"/>
        <end position="193"/>
    </location>
</feature>
<dbReference type="EMBL" id="NKHZ01000070">
    <property type="protein sequence ID" value="PNS15486.1"/>
    <property type="molecule type" value="Genomic_DNA"/>
</dbReference>
<dbReference type="AlphaFoldDB" id="A0A2K1QK13"/>
<dbReference type="Pfam" id="PF03061">
    <property type="entry name" value="4HBT"/>
    <property type="match status" value="1"/>
</dbReference>
<proteinExistence type="predicted"/>
<organism evidence="2 3">
    <name type="scientific">Sphaceloma murrayae</name>
    <dbReference type="NCBI Taxonomy" id="2082308"/>
    <lineage>
        <taxon>Eukaryota</taxon>
        <taxon>Fungi</taxon>
        <taxon>Dikarya</taxon>
        <taxon>Ascomycota</taxon>
        <taxon>Pezizomycotina</taxon>
        <taxon>Dothideomycetes</taxon>
        <taxon>Dothideomycetidae</taxon>
        <taxon>Myriangiales</taxon>
        <taxon>Elsinoaceae</taxon>
        <taxon>Sphaceloma</taxon>
    </lineage>
</organism>
<dbReference type="Gene3D" id="3.10.129.10">
    <property type="entry name" value="Hotdog Thioesterase"/>
    <property type="match status" value="1"/>
</dbReference>
<comment type="caution">
    <text evidence="2">The sequence shown here is derived from an EMBL/GenBank/DDBJ whole genome shotgun (WGS) entry which is preliminary data.</text>
</comment>
<dbReference type="PANTHER" id="PTHR47260">
    <property type="entry name" value="UPF0644 PROTEIN PB2B4.06"/>
    <property type="match status" value="1"/>
</dbReference>
<dbReference type="InterPro" id="IPR029069">
    <property type="entry name" value="HotDog_dom_sf"/>
</dbReference>
<dbReference type="InParanoid" id="A0A2K1QK13"/>
<gene>
    <name evidence="2" type="ORF">CAC42_745</name>
</gene>
<name>A0A2K1QK13_9PEZI</name>
<protein>
    <recommendedName>
        <fullName evidence="1">Thioesterase domain-containing protein</fullName>
    </recommendedName>
</protein>